<dbReference type="EMBL" id="JH651384">
    <property type="protein sequence ID" value="EIJ36766.1"/>
    <property type="molecule type" value="Genomic_DNA"/>
</dbReference>
<keyword evidence="2" id="KW-1185">Reference proteome</keyword>
<name>A0A656HML5_THINJ</name>
<dbReference type="RefSeq" id="WP_002710634.1">
    <property type="nucleotide sequence ID" value="NZ_JH651384.1"/>
</dbReference>
<dbReference type="OrthoDB" id="5623883at2"/>
<dbReference type="Proteomes" id="UP000005317">
    <property type="component" value="Unassembled WGS sequence"/>
</dbReference>
<gene>
    <name evidence="1" type="ORF">Thini_4284</name>
</gene>
<accession>A0A656HML5</accession>
<evidence type="ECO:0000313" key="2">
    <source>
        <dbReference type="Proteomes" id="UP000005317"/>
    </source>
</evidence>
<proteinExistence type="predicted"/>
<reference evidence="2" key="1">
    <citation type="journal article" date="2011" name="Stand. Genomic Sci.">
        <title>Genome sequence of the filamentous, gliding Thiothrix nivea neotype strain (JP2(T)).</title>
        <authorList>
            <person name="Lapidus A."/>
            <person name="Nolan M."/>
            <person name="Lucas S."/>
            <person name="Glavina Del Rio T."/>
            <person name="Tice H."/>
            <person name="Cheng J.F."/>
            <person name="Tapia R."/>
            <person name="Han C."/>
            <person name="Goodwin L."/>
            <person name="Pitluck S."/>
            <person name="Liolios K."/>
            <person name="Pagani I."/>
            <person name="Ivanova N."/>
            <person name="Huntemann M."/>
            <person name="Mavromatis K."/>
            <person name="Mikhailova N."/>
            <person name="Pati A."/>
            <person name="Chen A."/>
            <person name="Palaniappan K."/>
            <person name="Land M."/>
            <person name="Brambilla E.M."/>
            <person name="Rohde M."/>
            <person name="Abt B."/>
            <person name="Verbarg S."/>
            <person name="Goker M."/>
            <person name="Bristow J."/>
            <person name="Eisen J.A."/>
            <person name="Markowitz V."/>
            <person name="Hugenholtz P."/>
            <person name="Kyrpides N.C."/>
            <person name="Klenk H.P."/>
            <person name="Woyke T."/>
        </authorList>
    </citation>
    <scope>NUCLEOTIDE SEQUENCE [LARGE SCALE GENOMIC DNA]</scope>
    <source>
        <strain evidence="2">ATCC 35100 / DSM 5205 / JP2</strain>
    </source>
</reference>
<dbReference type="AlphaFoldDB" id="A0A656HML5"/>
<sequence>MRQGGNKLHIVVNDAPILEFDRAKPIPGHQRRYLEDMDARMDQGIQVDEEFFPHPDPIARCRFVANSLINALFAENYSLSMALCTWLADRIPELKMVKAINDANGETGIELIFDRDYERAKTEQGIKFHKPEKSTK</sequence>
<protein>
    <submittedName>
        <fullName evidence="1">Uncharacterized protein</fullName>
    </submittedName>
</protein>
<evidence type="ECO:0000313" key="1">
    <source>
        <dbReference type="EMBL" id="EIJ36766.1"/>
    </source>
</evidence>
<organism evidence="1 2">
    <name type="scientific">Thiothrix nivea (strain ATCC 35100 / DSM 5205 / JP2)</name>
    <dbReference type="NCBI Taxonomy" id="870187"/>
    <lineage>
        <taxon>Bacteria</taxon>
        <taxon>Pseudomonadati</taxon>
        <taxon>Pseudomonadota</taxon>
        <taxon>Gammaproteobacteria</taxon>
        <taxon>Thiotrichales</taxon>
        <taxon>Thiotrichaceae</taxon>
        <taxon>Thiothrix</taxon>
    </lineage>
</organism>